<proteinExistence type="inferred from homology"/>
<reference evidence="4 5" key="1">
    <citation type="submission" date="2019-10" db="EMBL/GenBank/DDBJ databases">
        <title>Lysobacter alkalisoli sp. nov., isolated from saline-alkaline soil.</title>
        <authorList>
            <person name="Sun J.-Q."/>
        </authorList>
    </citation>
    <scope>NUCLEOTIDE SEQUENCE [LARGE SCALE GENOMIC DNA]</scope>
    <source>
        <strain evidence="4 5">KCTC 42381</strain>
    </source>
</reference>
<comment type="similarity">
    <text evidence="1">Belongs to the short-chain dehydrogenases/reductases (SDR) family.</text>
</comment>
<dbReference type="Pfam" id="PF13460">
    <property type="entry name" value="NAD_binding_10"/>
    <property type="match status" value="1"/>
</dbReference>
<gene>
    <name evidence="4" type="ORF">FKV24_008440</name>
</gene>
<dbReference type="Gene3D" id="3.40.50.720">
    <property type="entry name" value="NAD(P)-binding Rossmann-like Domain"/>
    <property type="match status" value="1"/>
</dbReference>
<protein>
    <submittedName>
        <fullName evidence="4">NAD(P)H-binding protein</fullName>
    </submittedName>
</protein>
<dbReference type="InterPro" id="IPR036291">
    <property type="entry name" value="NAD(P)-bd_dom_sf"/>
</dbReference>
<evidence type="ECO:0000256" key="1">
    <source>
        <dbReference type="ARBA" id="ARBA00006484"/>
    </source>
</evidence>
<dbReference type="InterPro" id="IPR016040">
    <property type="entry name" value="NAD(P)-bd_dom"/>
</dbReference>
<dbReference type="EMBL" id="VICD02000132">
    <property type="protein sequence ID" value="KAB8190781.1"/>
    <property type="molecule type" value="Genomic_DNA"/>
</dbReference>
<sequence length="431" mass="47564">MGRRRQPVRRRHQHHPRQRLSAADDGRERRPTLLRDRRLQRRPDAAAALAHPASGHGPGLLDRNRQLSRDPRVHRPGAGLQRDLRLEARRRRAAPGGPDPRPHPGPAQGLRLRRGRRGGGEPVSGERIRHVVVLGGTGFVGRPLVRRLLDDGRRVTVLSRGPAPDPAAYRAKRAQLTRDASLLEGDVHDVDFLRAVLDDADAVVNLTGILNEKGDSGEGFERVFTELTRSLLTAMHDNDVRRLLQMSALNAGLGESHYLQARGHAEREVRASRLDWTIFQPSVIAGPGDGLFCRFDGLLKFAPVLPVGRAQARFQPVWIGDVVEAFARALEDPACVHQTYPLVGPEVLTLAEIIRLTARARGRHRAVLALPEALGKLQADIGEWLPGKPISRDNWRSLQLDSVSGEDGLARLGIEATPVTERLPEILATDT</sequence>
<dbReference type="PANTHER" id="PTHR12126:SF11">
    <property type="entry name" value="NADH DEHYDROGENASE [UBIQUINONE] 1 ALPHA SUBCOMPLEX SUBUNIT 9, MITOCHONDRIAL"/>
    <property type="match status" value="1"/>
</dbReference>
<dbReference type="InterPro" id="IPR051207">
    <property type="entry name" value="ComplexI_NDUFA9_subunit"/>
</dbReference>
<feature type="compositionally biased region" description="Basic and acidic residues" evidence="2">
    <location>
        <begin position="62"/>
        <end position="73"/>
    </location>
</feature>
<dbReference type="Proteomes" id="UP000320431">
    <property type="component" value="Unassembled WGS sequence"/>
</dbReference>
<dbReference type="SUPFAM" id="SSF51735">
    <property type="entry name" value="NAD(P)-binding Rossmann-fold domains"/>
    <property type="match status" value="1"/>
</dbReference>
<evidence type="ECO:0000256" key="2">
    <source>
        <dbReference type="SAM" id="MobiDB-lite"/>
    </source>
</evidence>
<feature type="domain" description="Ketoreductase" evidence="3">
    <location>
        <begin position="129"/>
        <end position="287"/>
    </location>
</feature>
<evidence type="ECO:0000313" key="5">
    <source>
        <dbReference type="Proteomes" id="UP000320431"/>
    </source>
</evidence>
<feature type="compositionally biased region" description="Basic and acidic residues" evidence="2">
    <location>
        <begin position="22"/>
        <end position="44"/>
    </location>
</feature>
<dbReference type="InterPro" id="IPR057326">
    <property type="entry name" value="KR_dom"/>
</dbReference>
<dbReference type="AlphaFoldDB" id="A0A508B2M4"/>
<accession>A0A508B2M4</accession>
<dbReference type="PANTHER" id="PTHR12126">
    <property type="entry name" value="NADH-UBIQUINONE OXIDOREDUCTASE 39 KDA SUBUNIT-RELATED"/>
    <property type="match status" value="1"/>
</dbReference>
<feature type="compositionally biased region" description="Basic residues" evidence="2">
    <location>
        <begin position="1"/>
        <end position="18"/>
    </location>
</feature>
<dbReference type="SMART" id="SM00822">
    <property type="entry name" value="PKS_KR"/>
    <property type="match status" value="1"/>
</dbReference>
<feature type="region of interest" description="Disordered" evidence="2">
    <location>
        <begin position="1"/>
        <end position="124"/>
    </location>
</feature>
<dbReference type="CDD" id="cd05271">
    <property type="entry name" value="NDUFA9_like_SDR_a"/>
    <property type="match status" value="1"/>
</dbReference>
<comment type="caution">
    <text evidence="4">The sequence shown here is derived from an EMBL/GenBank/DDBJ whole genome shotgun (WGS) entry which is preliminary data.</text>
</comment>
<evidence type="ECO:0000313" key="4">
    <source>
        <dbReference type="EMBL" id="KAB8190781.1"/>
    </source>
</evidence>
<dbReference type="GO" id="GO:0044877">
    <property type="term" value="F:protein-containing complex binding"/>
    <property type="evidence" value="ECO:0007669"/>
    <property type="project" value="TreeGrafter"/>
</dbReference>
<organism evidence="4 5">
    <name type="scientific">Marilutibacter maris</name>
    <dbReference type="NCBI Taxonomy" id="1605891"/>
    <lineage>
        <taxon>Bacteria</taxon>
        <taxon>Pseudomonadati</taxon>
        <taxon>Pseudomonadota</taxon>
        <taxon>Gammaproteobacteria</taxon>
        <taxon>Lysobacterales</taxon>
        <taxon>Lysobacteraceae</taxon>
        <taxon>Marilutibacter</taxon>
    </lineage>
</organism>
<evidence type="ECO:0000259" key="3">
    <source>
        <dbReference type="SMART" id="SM00822"/>
    </source>
</evidence>
<name>A0A508B2M4_9GAMM</name>